<dbReference type="GO" id="GO:0033617">
    <property type="term" value="P:mitochondrial respiratory chain complex IV assembly"/>
    <property type="evidence" value="ECO:0007669"/>
    <property type="project" value="InterPro"/>
</dbReference>
<dbReference type="HOGENOM" id="CLU_169171_0_0_1"/>
<dbReference type="InterPro" id="IPR039870">
    <property type="entry name" value="Coa4-like"/>
</dbReference>
<dbReference type="AlphaFoldDB" id="G8ZRI2"/>
<gene>
    <name evidence="1" type="primary">TDEL0C02350</name>
    <name evidence="1" type="ORF">TDEL_0C02350</name>
</gene>
<protein>
    <recommendedName>
        <fullName evidence="3">CHCH domain-containing protein</fullName>
    </recommendedName>
</protein>
<proteinExistence type="predicted"/>
<dbReference type="RefSeq" id="XP_003680335.1">
    <property type="nucleotide sequence ID" value="XM_003680287.1"/>
</dbReference>
<accession>G8ZRI2</accession>
<dbReference type="EMBL" id="HE616744">
    <property type="protein sequence ID" value="CCE91124.1"/>
    <property type="molecule type" value="Genomic_DNA"/>
</dbReference>
<dbReference type="FunCoup" id="G8ZRI2">
    <property type="interactions" value="40"/>
</dbReference>
<evidence type="ECO:0008006" key="3">
    <source>
        <dbReference type="Google" id="ProtNLM"/>
    </source>
</evidence>
<dbReference type="Proteomes" id="UP000005627">
    <property type="component" value="Chromosome 3"/>
</dbReference>
<dbReference type="PANTHER" id="PTHR13639">
    <property type="entry name" value="CYTOCHROME C OXIDASE ASSEMBLY FACTOR 4 HOMOLOG, MITOCHONDRIAL"/>
    <property type="match status" value="1"/>
</dbReference>
<dbReference type="PANTHER" id="PTHR13639:SF2">
    <property type="entry name" value="CYTOCHROME C OXIDASE ASSEMBLY FACTOR 4 HOMOLOG, MITOCHONDRIAL"/>
    <property type="match status" value="1"/>
</dbReference>
<evidence type="ECO:0000313" key="1">
    <source>
        <dbReference type="EMBL" id="CCE91124.1"/>
    </source>
</evidence>
<dbReference type="GeneID" id="11500459"/>
<dbReference type="InParanoid" id="G8ZRI2"/>
<organism evidence="1 2">
    <name type="scientific">Torulaspora delbrueckii</name>
    <name type="common">Yeast</name>
    <name type="synonym">Candida colliculosa</name>
    <dbReference type="NCBI Taxonomy" id="4950"/>
    <lineage>
        <taxon>Eukaryota</taxon>
        <taxon>Fungi</taxon>
        <taxon>Dikarya</taxon>
        <taxon>Ascomycota</taxon>
        <taxon>Saccharomycotina</taxon>
        <taxon>Saccharomycetes</taxon>
        <taxon>Saccharomycetales</taxon>
        <taxon>Saccharomycetaceae</taxon>
        <taxon>Torulaspora</taxon>
    </lineage>
</organism>
<dbReference type="GO" id="GO:0005758">
    <property type="term" value="C:mitochondrial intermembrane space"/>
    <property type="evidence" value="ECO:0007669"/>
    <property type="project" value="InterPro"/>
</dbReference>
<dbReference type="eggNOG" id="KOG4138">
    <property type="taxonomic scope" value="Eukaryota"/>
</dbReference>
<name>G8ZRI2_TORDE</name>
<evidence type="ECO:0000313" key="2">
    <source>
        <dbReference type="Proteomes" id="UP000005627"/>
    </source>
</evidence>
<sequence>MSEESRYYQEALQEYNDLKKESDPDVWDKRISETGCYVENLALQLCHAETNDWRQCMKEMALFRKCWDTKGNRDRVRTVDR</sequence>
<keyword evidence="2" id="KW-1185">Reference proteome</keyword>
<reference evidence="1 2" key="1">
    <citation type="journal article" date="2011" name="Proc. Natl. Acad. Sci. U.S.A.">
        <title>Evolutionary erosion of yeast sex chromosomes by mating-type switching accidents.</title>
        <authorList>
            <person name="Gordon J.L."/>
            <person name="Armisen D."/>
            <person name="Proux-Wera E."/>
            <person name="Oheigeartaigh S.S."/>
            <person name="Byrne K.P."/>
            <person name="Wolfe K.H."/>
        </authorList>
    </citation>
    <scope>NUCLEOTIDE SEQUENCE [LARGE SCALE GENOMIC DNA]</scope>
    <source>
        <strain evidence="2">ATCC 10662 / CBS 1146 / NBRC 0425 / NCYC 2629 / NRRL Y-866</strain>
    </source>
</reference>
<dbReference type="OrthoDB" id="5586401at2759"/>
<dbReference type="KEGG" id="tdl:TDEL_0C02350"/>